<keyword evidence="4" id="KW-1185">Reference proteome</keyword>
<dbReference type="Pfam" id="PF13456">
    <property type="entry name" value="RVT_3"/>
    <property type="match status" value="1"/>
</dbReference>
<feature type="region of interest" description="Disordered" evidence="1">
    <location>
        <begin position="1"/>
        <end position="26"/>
    </location>
</feature>
<gene>
    <name evidence="3" type="ORF">V6N12_032947</name>
</gene>
<organism evidence="3 4">
    <name type="scientific">Hibiscus sabdariffa</name>
    <name type="common">roselle</name>
    <dbReference type="NCBI Taxonomy" id="183260"/>
    <lineage>
        <taxon>Eukaryota</taxon>
        <taxon>Viridiplantae</taxon>
        <taxon>Streptophyta</taxon>
        <taxon>Embryophyta</taxon>
        <taxon>Tracheophyta</taxon>
        <taxon>Spermatophyta</taxon>
        <taxon>Magnoliopsida</taxon>
        <taxon>eudicotyledons</taxon>
        <taxon>Gunneridae</taxon>
        <taxon>Pentapetalae</taxon>
        <taxon>rosids</taxon>
        <taxon>malvids</taxon>
        <taxon>Malvales</taxon>
        <taxon>Malvaceae</taxon>
        <taxon>Malvoideae</taxon>
        <taxon>Hibiscus</taxon>
    </lineage>
</organism>
<evidence type="ECO:0000313" key="4">
    <source>
        <dbReference type="Proteomes" id="UP001472677"/>
    </source>
</evidence>
<evidence type="ECO:0000256" key="1">
    <source>
        <dbReference type="SAM" id="MobiDB-lite"/>
    </source>
</evidence>
<comment type="caution">
    <text evidence="3">The sequence shown here is derived from an EMBL/GenBank/DDBJ whole genome shotgun (WGS) entry which is preliminary data.</text>
</comment>
<name>A0ABR2BEW3_9ROSI</name>
<evidence type="ECO:0000313" key="3">
    <source>
        <dbReference type="EMBL" id="KAK8504988.1"/>
    </source>
</evidence>
<proteinExistence type="predicted"/>
<sequence>MYIQEADASTLPRPSPSIVRSDRWSPPTDDLFKANSDASFNNGTYPNRFVASPELAEAIACEHTLIFLKDFGFRRAIVEGDSLSVIPKLRHPPVSRSILSVHLENILRRQRDFDHISFSE</sequence>
<reference evidence="3 4" key="1">
    <citation type="journal article" date="2024" name="G3 (Bethesda)">
        <title>Genome assembly of Hibiscus sabdariffa L. provides insights into metabolisms of medicinal natural products.</title>
        <authorList>
            <person name="Kim T."/>
        </authorList>
    </citation>
    <scope>NUCLEOTIDE SEQUENCE [LARGE SCALE GENOMIC DNA]</scope>
    <source>
        <strain evidence="3">TK-2024</strain>
        <tissue evidence="3">Old leaves</tissue>
    </source>
</reference>
<dbReference type="PANTHER" id="PTHR47074">
    <property type="entry name" value="BNAC02G40300D PROTEIN"/>
    <property type="match status" value="1"/>
</dbReference>
<dbReference type="InterPro" id="IPR002156">
    <property type="entry name" value="RNaseH_domain"/>
</dbReference>
<dbReference type="EMBL" id="JBBPBM010000132">
    <property type="protein sequence ID" value="KAK8504988.1"/>
    <property type="molecule type" value="Genomic_DNA"/>
</dbReference>
<dbReference type="PANTHER" id="PTHR47074:SF61">
    <property type="entry name" value="RNASE H TYPE-1 DOMAIN-CONTAINING PROTEIN"/>
    <property type="match status" value="1"/>
</dbReference>
<feature type="domain" description="RNase H type-1" evidence="2">
    <location>
        <begin position="51"/>
        <end position="118"/>
    </location>
</feature>
<dbReference type="InterPro" id="IPR052929">
    <property type="entry name" value="RNase_H-like_EbsB-rel"/>
</dbReference>
<evidence type="ECO:0000259" key="2">
    <source>
        <dbReference type="Pfam" id="PF13456"/>
    </source>
</evidence>
<protein>
    <recommendedName>
        <fullName evidence="2">RNase H type-1 domain-containing protein</fullName>
    </recommendedName>
</protein>
<accession>A0ABR2BEW3</accession>
<dbReference type="Proteomes" id="UP001472677">
    <property type="component" value="Unassembled WGS sequence"/>
</dbReference>